<organism evidence="3 4">
    <name type="scientific">Seiridium cardinale</name>
    <dbReference type="NCBI Taxonomy" id="138064"/>
    <lineage>
        <taxon>Eukaryota</taxon>
        <taxon>Fungi</taxon>
        <taxon>Dikarya</taxon>
        <taxon>Ascomycota</taxon>
        <taxon>Pezizomycotina</taxon>
        <taxon>Sordariomycetes</taxon>
        <taxon>Xylariomycetidae</taxon>
        <taxon>Amphisphaeriales</taxon>
        <taxon>Sporocadaceae</taxon>
        <taxon>Seiridium</taxon>
    </lineage>
</organism>
<feature type="transmembrane region" description="Helical" evidence="2">
    <location>
        <begin position="128"/>
        <end position="150"/>
    </location>
</feature>
<keyword evidence="4" id="KW-1185">Reference proteome</keyword>
<proteinExistence type="predicted"/>
<evidence type="ECO:0000256" key="1">
    <source>
        <dbReference type="SAM" id="MobiDB-lite"/>
    </source>
</evidence>
<evidence type="ECO:0000313" key="4">
    <source>
        <dbReference type="Proteomes" id="UP001465668"/>
    </source>
</evidence>
<keyword evidence="2" id="KW-0812">Transmembrane</keyword>
<feature type="compositionally biased region" description="Polar residues" evidence="1">
    <location>
        <begin position="394"/>
        <end position="407"/>
    </location>
</feature>
<dbReference type="Proteomes" id="UP001465668">
    <property type="component" value="Unassembled WGS sequence"/>
</dbReference>
<gene>
    <name evidence="3" type="ORF">SCAR479_09163</name>
</gene>
<evidence type="ECO:0000313" key="3">
    <source>
        <dbReference type="EMBL" id="KAK9774049.1"/>
    </source>
</evidence>
<keyword evidence="2" id="KW-1133">Transmembrane helix</keyword>
<sequence>MKCKPCSPACDDAEATIVARNSNSYQVNDGGQTVDLTYTGGFQAYRCKGFVPSSITNSGNLVLYGQAPNGVSKRDEHHSLSVIEERGLATVEKRGAPLLLGALWALCIEAAGPLLALAPFTFGLSAGAAAGVAAAAIGFVILVGAVGWLFGGKPSQPNTGVPTTVNGRTAYGQWSILNFGGGNTKTSCDCAVTYTCFYGQGWDEVCDNQRWAINKMLNGKTVYHPLLSGRADSRAYSGWAFTQTQRNAAHRTLVQGMRSPKSAQCQLDEFPMGNLQESGNLQPQACRLVNGPANMAQGGDYSAWKQAQWLRCAQYRITTCKSKDLPPATWKFGPLNGQRGGGSGKNFFNAYGFDSQTPGSLCFASFTYTDQGGRVSNTMVTDHGFRALDDDPSAVQTPYANSEQRPYNLQPGVFQRDIEISGNSSSNDTDPSPDTATTREVCHVDLHAQEDDTAELDYDNLQSVDMGPSIDFRCLPYLQGHIELQWLRMQTRRMT</sequence>
<reference evidence="3 4" key="1">
    <citation type="submission" date="2024-02" db="EMBL/GenBank/DDBJ databases">
        <title>First draft genome assembly of two strains of Seiridium cardinale.</title>
        <authorList>
            <person name="Emiliani G."/>
            <person name="Scali E."/>
        </authorList>
    </citation>
    <scope>NUCLEOTIDE SEQUENCE [LARGE SCALE GENOMIC DNA]</scope>
    <source>
        <strain evidence="3 4">BM-138-000479</strain>
    </source>
</reference>
<dbReference type="EMBL" id="JARVKM010000044">
    <property type="protein sequence ID" value="KAK9774049.1"/>
    <property type="molecule type" value="Genomic_DNA"/>
</dbReference>
<name>A0ABR2XJP3_9PEZI</name>
<evidence type="ECO:0000256" key="2">
    <source>
        <dbReference type="SAM" id="Phobius"/>
    </source>
</evidence>
<keyword evidence="2" id="KW-0472">Membrane</keyword>
<protein>
    <submittedName>
        <fullName evidence="3">Chitinase</fullName>
    </submittedName>
</protein>
<feature type="region of interest" description="Disordered" evidence="1">
    <location>
        <begin position="384"/>
        <end position="407"/>
    </location>
</feature>
<feature type="transmembrane region" description="Helical" evidence="2">
    <location>
        <begin position="98"/>
        <end position="122"/>
    </location>
</feature>
<comment type="caution">
    <text evidence="3">The sequence shown here is derived from an EMBL/GenBank/DDBJ whole genome shotgun (WGS) entry which is preliminary data.</text>
</comment>
<accession>A0ABR2XJP3</accession>